<dbReference type="Proteomes" id="UP000322530">
    <property type="component" value="Unassembled WGS sequence"/>
</dbReference>
<reference evidence="1 2" key="1">
    <citation type="submission" date="2019-01" db="EMBL/GenBank/DDBJ databases">
        <title>Draft genome sequence of Dictyobacter sp. Uno17.</title>
        <authorList>
            <person name="Wang C.M."/>
            <person name="Zheng Y."/>
            <person name="Sakai Y."/>
            <person name="Abe K."/>
            <person name="Yokota A."/>
            <person name="Yabe S."/>
        </authorList>
    </citation>
    <scope>NUCLEOTIDE SEQUENCE [LARGE SCALE GENOMIC DNA]</scope>
    <source>
        <strain evidence="1 2">Uno17</strain>
    </source>
</reference>
<evidence type="ECO:0000313" key="2">
    <source>
        <dbReference type="Proteomes" id="UP000322530"/>
    </source>
</evidence>
<dbReference type="RefSeq" id="WP_149402337.1">
    <property type="nucleotide sequence ID" value="NZ_BIXY01000042.1"/>
</dbReference>
<dbReference type="InterPro" id="IPR041916">
    <property type="entry name" value="Anti_sigma_zinc_sf"/>
</dbReference>
<dbReference type="OrthoDB" id="153645at2"/>
<gene>
    <name evidence="1" type="ORF">KDI_29590</name>
</gene>
<dbReference type="Gene3D" id="1.10.10.1320">
    <property type="entry name" value="Anti-sigma factor, zinc-finger domain"/>
    <property type="match status" value="1"/>
</dbReference>
<organism evidence="1 2">
    <name type="scientific">Dictyobacter arantiisoli</name>
    <dbReference type="NCBI Taxonomy" id="2014874"/>
    <lineage>
        <taxon>Bacteria</taxon>
        <taxon>Bacillati</taxon>
        <taxon>Chloroflexota</taxon>
        <taxon>Ktedonobacteria</taxon>
        <taxon>Ktedonobacterales</taxon>
        <taxon>Dictyobacteraceae</taxon>
        <taxon>Dictyobacter</taxon>
    </lineage>
</organism>
<dbReference type="EMBL" id="BIXY01000042">
    <property type="protein sequence ID" value="GCF09395.1"/>
    <property type="molecule type" value="Genomic_DNA"/>
</dbReference>
<keyword evidence="2" id="KW-1185">Reference proteome</keyword>
<evidence type="ECO:0008006" key="3">
    <source>
        <dbReference type="Google" id="ProtNLM"/>
    </source>
</evidence>
<accession>A0A5A5TDU4</accession>
<evidence type="ECO:0000313" key="1">
    <source>
        <dbReference type="EMBL" id="GCF09395.1"/>
    </source>
</evidence>
<protein>
    <recommendedName>
        <fullName evidence="3">Zinc-finger domain-containing protein</fullName>
    </recommendedName>
</protein>
<dbReference type="AlphaFoldDB" id="A0A5A5TDU4"/>
<comment type="caution">
    <text evidence="1">The sequence shown here is derived from an EMBL/GenBank/DDBJ whole genome shotgun (WGS) entry which is preliminary data.</text>
</comment>
<sequence length="293" mass="32532">MSIEPVSDVDIEETLMECSEPGAIRDEEFVAYLEGEKVRPALEEHLERCQSCSSRLVQYRRMEGQLTNKLYRWDCPSNQLLGEYQLGLLSNDMVTAIQTHLGMCVLCCAELATLNDFLAMDAWVMERVPVASMQDGVQSTARATYHPVPEAGQTLEHVREQVRAGARRIAAWLVPPAPGFSYQRGSAQPGADWPRDYRAEDVSISLQLESSLKRRDSMQLIGLVSRQGQGIATLQGILVQLMNGKEIVQSQHIDELGNVIFADLLPASYSLELHLPEGIIIIEPLSIQPPASS</sequence>
<proteinExistence type="predicted"/>
<name>A0A5A5TDU4_9CHLR</name>